<name>A0A938Y5B0_9BACL</name>
<dbReference type="AlphaFoldDB" id="A0A938Y5B0"/>
<accession>A0A938Y5B0</accession>
<protein>
    <submittedName>
        <fullName evidence="1">SLAP domain-containing protein</fullName>
    </submittedName>
</protein>
<dbReference type="EMBL" id="JAFBEB010000012">
    <property type="protein sequence ID" value="MBM7591520.1"/>
    <property type="molecule type" value="Genomic_DNA"/>
</dbReference>
<dbReference type="NCBIfam" id="TIGR04398">
    <property type="entry name" value="SLAP_DUP"/>
    <property type="match status" value="2"/>
</dbReference>
<evidence type="ECO:0000313" key="1">
    <source>
        <dbReference type="EMBL" id="MBM7591520.1"/>
    </source>
</evidence>
<organism evidence="1 2">
    <name type="scientific">Brevibacillus fulvus</name>
    <dbReference type="NCBI Taxonomy" id="1125967"/>
    <lineage>
        <taxon>Bacteria</taxon>
        <taxon>Bacillati</taxon>
        <taxon>Bacillota</taxon>
        <taxon>Bacilli</taxon>
        <taxon>Bacillales</taxon>
        <taxon>Paenibacillaceae</taxon>
        <taxon>Brevibacillus</taxon>
    </lineage>
</organism>
<keyword evidence="2" id="KW-1185">Reference proteome</keyword>
<reference evidence="1" key="1">
    <citation type="submission" date="2021-01" db="EMBL/GenBank/DDBJ databases">
        <title>Genomic Encyclopedia of Type Strains, Phase IV (KMG-IV): sequencing the most valuable type-strain genomes for metagenomic binning, comparative biology and taxonomic classification.</title>
        <authorList>
            <person name="Goeker M."/>
        </authorList>
    </citation>
    <scope>NUCLEOTIDE SEQUENCE</scope>
    <source>
        <strain evidence="1">DSM 25523</strain>
    </source>
</reference>
<proteinExistence type="predicted"/>
<dbReference type="Proteomes" id="UP000717624">
    <property type="component" value="Unassembled WGS sequence"/>
</dbReference>
<evidence type="ECO:0000313" key="2">
    <source>
        <dbReference type="Proteomes" id="UP000717624"/>
    </source>
</evidence>
<gene>
    <name evidence="1" type="ORF">JOD01_003171</name>
</gene>
<dbReference type="RefSeq" id="WP_204519227.1">
    <property type="nucleotide sequence ID" value="NZ_BAABIN010000019.1"/>
</dbReference>
<dbReference type="InterPro" id="IPR030910">
    <property type="entry name" value="SLAP_dom"/>
</dbReference>
<comment type="caution">
    <text evidence="1">The sequence shown here is derived from an EMBL/GenBank/DDBJ whole genome shotgun (WGS) entry which is preliminary data.</text>
</comment>
<sequence length="326" mass="36622">MSWLLENWFGSKESLAQVREEIHEYMGNETYLGLSGIESPEQSANRVASKELFLTLHGPWGSKLDEMEAELLTYIYEQLPPVVRDEVGIIPFYANPLEDGYLVLTFIRNATDHDILINKLPLTLVTPDGDIVARKTFDMLSFGEIGDFSSRPCEFLFHWNDFLKVPDPDVELRIVCEPSARKRPTGLRPANRADGLTEQELAQYNKLVHQEPVTDNVIVKVLDIKAAEAGGLRVVVLFRNGFDQGISFTEVPLVVKHKNGAEVARVRFGLRNMRVSAKGHKIWSFHIPEKSLKDPNVDPAECIAVVPEVKSIARDVFAKGSKGLIQ</sequence>